<proteinExistence type="inferred from homology"/>
<dbReference type="Proteomes" id="UP000520814">
    <property type="component" value="Unassembled WGS sequence"/>
</dbReference>
<dbReference type="PROSITE" id="PS51257">
    <property type="entry name" value="PROKAR_LIPOPROTEIN"/>
    <property type="match status" value="1"/>
</dbReference>
<comment type="similarity">
    <text evidence="1">Belongs to the bacterial solute-binding protein 1 family.</text>
</comment>
<organism evidence="5 6">
    <name type="scientific">Armatimonas rosea</name>
    <dbReference type="NCBI Taxonomy" id="685828"/>
    <lineage>
        <taxon>Bacteria</taxon>
        <taxon>Bacillati</taxon>
        <taxon>Armatimonadota</taxon>
        <taxon>Armatimonadia</taxon>
        <taxon>Armatimonadales</taxon>
        <taxon>Armatimonadaceae</taxon>
        <taxon>Armatimonas</taxon>
    </lineage>
</organism>
<evidence type="ECO:0000313" key="5">
    <source>
        <dbReference type="EMBL" id="MBB6050347.1"/>
    </source>
</evidence>
<evidence type="ECO:0000256" key="3">
    <source>
        <dbReference type="ARBA" id="ARBA00022729"/>
    </source>
</evidence>
<dbReference type="InterPro" id="IPR006059">
    <property type="entry name" value="SBP"/>
</dbReference>
<evidence type="ECO:0000313" key="6">
    <source>
        <dbReference type="Proteomes" id="UP000520814"/>
    </source>
</evidence>
<dbReference type="AlphaFoldDB" id="A0A7W9SPA6"/>
<reference evidence="5 6" key="1">
    <citation type="submission" date="2020-08" db="EMBL/GenBank/DDBJ databases">
        <title>Genomic Encyclopedia of Type Strains, Phase IV (KMG-IV): sequencing the most valuable type-strain genomes for metagenomic binning, comparative biology and taxonomic classification.</title>
        <authorList>
            <person name="Goeker M."/>
        </authorList>
    </citation>
    <scope>NUCLEOTIDE SEQUENCE [LARGE SCALE GENOMIC DNA]</scope>
    <source>
        <strain evidence="5 6">DSM 23562</strain>
    </source>
</reference>
<dbReference type="PANTHER" id="PTHR43649">
    <property type="entry name" value="ARABINOSE-BINDING PROTEIN-RELATED"/>
    <property type="match status" value="1"/>
</dbReference>
<name>A0A7W9SPA6_ARMRO</name>
<dbReference type="EMBL" id="JACHGW010000002">
    <property type="protein sequence ID" value="MBB6050347.1"/>
    <property type="molecule type" value="Genomic_DNA"/>
</dbReference>
<evidence type="ECO:0000256" key="2">
    <source>
        <dbReference type="ARBA" id="ARBA00022448"/>
    </source>
</evidence>
<evidence type="ECO:0000256" key="1">
    <source>
        <dbReference type="ARBA" id="ARBA00008520"/>
    </source>
</evidence>
<keyword evidence="3 4" id="KW-0732">Signal</keyword>
<accession>A0A7W9SPA6</accession>
<keyword evidence="5" id="KW-0762">Sugar transport</keyword>
<dbReference type="Gene3D" id="3.40.190.10">
    <property type="entry name" value="Periplasmic binding protein-like II"/>
    <property type="match status" value="2"/>
</dbReference>
<feature type="signal peptide" evidence="4">
    <location>
        <begin position="1"/>
        <end position="20"/>
    </location>
</feature>
<protein>
    <submittedName>
        <fullName evidence="5">Multiple sugar transport system substrate-binding protein</fullName>
    </submittedName>
</protein>
<sequence>MTRRGVLTALFATLPLLTLTGCPSGGGEKTGGEAPTNTTAGGGGGDKKLVIAWAKWDPADKLQKLTEDFTKETGIKVEVNQIPWSDFETKINAAWTGKSPEFDMVVGDSQWLGNAATGGHYVDLTEWTGDAANFPKADNEEAALKNYGEYDGKLYAIPCMADAIGFAYRKDLFEDAKNKEAFKAKFGKELAVPETWEDFAKIAEFFTKDGKFGCALFYSKEYDGATMGFDPILWSFGGAYTKDGKATGAINGPEAVKALEFYAGLKKFCPKGGENFYFSECNTAFQEGTVAMAENWFAFMPALVDKAKNKFADQTGYFMMPKGPAGQFVSLGGQGLSLSSYSKNTDDAKKFMAWFSKEENQKKWVALGGLTANKKVSATDEFKKANPYNETFAKSVPFLKDFDNSPKYSELLKACQEELFAAYSGAKPAKDALDEIAKKHDEVLSAK</sequence>
<dbReference type="SUPFAM" id="SSF53850">
    <property type="entry name" value="Periplasmic binding protein-like II"/>
    <property type="match status" value="1"/>
</dbReference>
<dbReference type="InterPro" id="IPR050490">
    <property type="entry name" value="Bact_solute-bd_prot1"/>
</dbReference>
<evidence type="ECO:0000256" key="4">
    <source>
        <dbReference type="SAM" id="SignalP"/>
    </source>
</evidence>
<keyword evidence="2" id="KW-0813">Transport</keyword>
<dbReference type="RefSeq" id="WP_184195136.1">
    <property type="nucleotide sequence ID" value="NZ_JACHGW010000002.1"/>
</dbReference>
<feature type="chain" id="PRO_5031347635" evidence="4">
    <location>
        <begin position="21"/>
        <end position="447"/>
    </location>
</feature>
<dbReference type="Pfam" id="PF01547">
    <property type="entry name" value="SBP_bac_1"/>
    <property type="match status" value="1"/>
</dbReference>
<gene>
    <name evidence="5" type="ORF">HNQ39_002138</name>
</gene>
<comment type="caution">
    <text evidence="5">The sequence shown here is derived from an EMBL/GenBank/DDBJ whole genome shotgun (WGS) entry which is preliminary data.</text>
</comment>
<dbReference type="PANTHER" id="PTHR43649:SF34">
    <property type="entry name" value="ABC TRANSPORTER PERIPLASMIC-BINDING PROTEIN YCJN-RELATED"/>
    <property type="match status" value="1"/>
</dbReference>
<dbReference type="CDD" id="cd13585">
    <property type="entry name" value="PBP2_TMBP_like"/>
    <property type="match status" value="1"/>
</dbReference>
<keyword evidence="6" id="KW-1185">Reference proteome</keyword>